<name>A0AC35ERG9_9BILA</name>
<evidence type="ECO:0000313" key="2">
    <source>
        <dbReference type="WBParaSite" id="PS1159_v2.g1020.t1"/>
    </source>
</evidence>
<protein>
    <submittedName>
        <fullName evidence="2">Protein kinase domain-containing protein</fullName>
    </submittedName>
</protein>
<sequence>FFQERTGNYQITTLEYRPPEVVAECIVTPACDIWSLGCTLFELATSEYFLHPESDIKTDVQIQLYDQMIACLGPIPNKLYRDGNKYSMYFNSDGSYFRDVEHGKDILTRLISYGYSKDEILLFNDFLHIMLEYDPKKRASATQCLQHPFLKTPLS</sequence>
<reference evidence="2" key="1">
    <citation type="submission" date="2022-11" db="UniProtKB">
        <authorList>
            <consortium name="WormBaseParasite"/>
        </authorList>
    </citation>
    <scope>IDENTIFICATION</scope>
</reference>
<proteinExistence type="predicted"/>
<accession>A0AC35ERG9</accession>
<evidence type="ECO:0000313" key="1">
    <source>
        <dbReference type="Proteomes" id="UP000887580"/>
    </source>
</evidence>
<dbReference type="Proteomes" id="UP000887580">
    <property type="component" value="Unplaced"/>
</dbReference>
<dbReference type="WBParaSite" id="PS1159_v2.g1020.t1">
    <property type="protein sequence ID" value="PS1159_v2.g1020.t1"/>
    <property type="gene ID" value="PS1159_v2.g1020"/>
</dbReference>
<organism evidence="1 2">
    <name type="scientific">Panagrolaimus sp. PS1159</name>
    <dbReference type="NCBI Taxonomy" id="55785"/>
    <lineage>
        <taxon>Eukaryota</taxon>
        <taxon>Metazoa</taxon>
        <taxon>Ecdysozoa</taxon>
        <taxon>Nematoda</taxon>
        <taxon>Chromadorea</taxon>
        <taxon>Rhabditida</taxon>
        <taxon>Tylenchina</taxon>
        <taxon>Panagrolaimomorpha</taxon>
        <taxon>Panagrolaimoidea</taxon>
        <taxon>Panagrolaimidae</taxon>
        <taxon>Panagrolaimus</taxon>
    </lineage>
</organism>